<dbReference type="Proteomes" id="UP001149165">
    <property type="component" value="Unassembled WGS sequence"/>
</dbReference>
<dbReference type="AlphaFoldDB" id="A0A9W9FAX5"/>
<dbReference type="EMBL" id="JAPQKH010000005">
    <property type="protein sequence ID" value="KAJ5096852.1"/>
    <property type="molecule type" value="Genomic_DNA"/>
</dbReference>
<evidence type="ECO:0000259" key="1">
    <source>
        <dbReference type="Pfam" id="PF00144"/>
    </source>
</evidence>
<sequence>MKSSIVYYTYLSSLVSTALSSFTPCPILGPAYPKFNVNTNNTDIAAALKDLTDSFDELTTKFDGPNGPISPGTSFSIAVFSINEGNAAEKPALWQYHYTSKELKGNSSENSSLDVDENSIYRIGGLTEAFTVWSLLLSKGEHIWNDPILKYLPELANASSLTQAKINPIKYTQWDEITVGQLATHMSGLARDYCIHDLTTETGFSKAGFPSESGYKQPCCGDKAQCSNIDYITNLTSRIPVTAAGETPIYSNLGFQVLGYMLEKQTKSSFAELIQNRILNRLSMNATSVFAPKDSSLGIIPVSKEASGWSSRNAGDKSSKSMFSSARDLAIAGKAILSSDLLSPAETRRWLKPFAQTSNPKNSVGAPWTIYSGGSYPNTSMVPVYTLLSNEGEDEGLYSSYLGLVPDYGIGYAILSADTESPADLNAHADYMQAILDGVVTTATKQAVTNFGGPYAAEKGNSSISIMYDQHDTLPGLWIDDFVSNGVNFKETLADILGMDNGTVLSIRLYPTQRTEENCHCKTSKQVFRGVMQDKTELADAGTPTCVSWQDVDKLQYNGHGLDEFVFTVNEAGSALSVEIPALNVTLARVKE</sequence>
<dbReference type="InterPro" id="IPR001466">
    <property type="entry name" value="Beta-lactam-related"/>
</dbReference>
<dbReference type="PANTHER" id="PTHR22935">
    <property type="entry name" value="PENICILLIN-BINDING PROTEIN"/>
    <property type="match status" value="1"/>
</dbReference>
<evidence type="ECO:0000313" key="3">
    <source>
        <dbReference type="EMBL" id="KAJ5096852.1"/>
    </source>
</evidence>
<feature type="domain" description="Beta-lactamase-like ARB-00930-like C-terminal" evidence="2">
    <location>
        <begin position="443"/>
        <end position="590"/>
    </location>
</feature>
<reference evidence="3" key="2">
    <citation type="journal article" date="2023" name="IMA Fungus">
        <title>Comparative genomic study of the Penicillium genus elucidates a diverse pangenome and 15 lateral gene transfer events.</title>
        <authorList>
            <person name="Petersen C."/>
            <person name="Sorensen T."/>
            <person name="Nielsen M.R."/>
            <person name="Sondergaard T.E."/>
            <person name="Sorensen J.L."/>
            <person name="Fitzpatrick D.A."/>
            <person name="Frisvad J.C."/>
            <person name="Nielsen K.L."/>
        </authorList>
    </citation>
    <scope>NUCLEOTIDE SEQUENCE</scope>
    <source>
        <strain evidence="3">IBT 30069</strain>
    </source>
</reference>
<reference evidence="3" key="1">
    <citation type="submission" date="2022-11" db="EMBL/GenBank/DDBJ databases">
        <authorList>
            <person name="Petersen C."/>
        </authorList>
    </citation>
    <scope>NUCLEOTIDE SEQUENCE</scope>
    <source>
        <strain evidence="3">IBT 30069</strain>
    </source>
</reference>
<evidence type="ECO:0000259" key="2">
    <source>
        <dbReference type="Pfam" id="PF26335"/>
    </source>
</evidence>
<dbReference type="InterPro" id="IPR012338">
    <property type="entry name" value="Beta-lactam/transpept-like"/>
</dbReference>
<dbReference type="OrthoDB" id="10250282at2759"/>
<dbReference type="InterPro" id="IPR058664">
    <property type="entry name" value="ARB_00930-like_C"/>
</dbReference>
<dbReference type="Pfam" id="PF26335">
    <property type="entry name" value="ARB_00930_C"/>
    <property type="match status" value="1"/>
</dbReference>
<organism evidence="3 4">
    <name type="scientific">Penicillium angulare</name>
    <dbReference type="NCBI Taxonomy" id="116970"/>
    <lineage>
        <taxon>Eukaryota</taxon>
        <taxon>Fungi</taxon>
        <taxon>Dikarya</taxon>
        <taxon>Ascomycota</taxon>
        <taxon>Pezizomycotina</taxon>
        <taxon>Eurotiomycetes</taxon>
        <taxon>Eurotiomycetidae</taxon>
        <taxon>Eurotiales</taxon>
        <taxon>Aspergillaceae</taxon>
        <taxon>Penicillium</taxon>
    </lineage>
</organism>
<keyword evidence="4" id="KW-1185">Reference proteome</keyword>
<gene>
    <name evidence="3" type="ORF">N7456_007573</name>
</gene>
<dbReference type="PANTHER" id="PTHR22935:SF97">
    <property type="entry name" value="BETA-LACTAMASE-RELATED DOMAIN-CONTAINING PROTEIN"/>
    <property type="match status" value="1"/>
</dbReference>
<evidence type="ECO:0008006" key="5">
    <source>
        <dbReference type="Google" id="ProtNLM"/>
    </source>
</evidence>
<dbReference type="Pfam" id="PF00144">
    <property type="entry name" value="Beta-lactamase"/>
    <property type="match status" value="1"/>
</dbReference>
<accession>A0A9W9FAX5</accession>
<dbReference type="Gene3D" id="3.40.710.10">
    <property type="entry name" value="DD-peptidase/beta-lactamase superfamily"/>
    <property type="match status" value="1"/>
</dbReference>
<proteinExistence type="predicted"/>
<feature type="domain" description="Beta-lactamase-related" evidence="1">
    <location>
        <begin position="114"/>
        <end position="434"/>
    </location>
</feature>
<dbReference type="InterPro" id="IPR051478">
    <property type="entry name" value="Beta-lactamase-like_AB/R"/>
</dbReference>
<name>A0A9W9FAX5_9EURO</name>
<dbReference type="SUPFAM" id="SSF56601">
    <property type="entry name" value="beta-lactamase/transpeptidase-like"/>
    <property type="match status" value="1"/>
</dbReference>
<protein>
    <recommendedName>
        <fullName evidence="5">Beta-lactamase-related domain-containing protein</fullName>
    </recommendedName>
</protein>
<comment type="caution">
    <text evidence="3">The sequence shown here is derived from an EMBL/GenBank/DDBJ whole genome shotgun (WGS) entry which is preliminary data.</text>
</comment>
<evidence type="ECO:0000313" key="4">
    <source>
        <dbReference type="Proteomes" id="UP001149165"/>
    </source>
</evidence>